<comment type="similarity">
    <text evidence="1">Belongs to the THADA family.</text>
</comment>
<dbReference type="Pfam" id="PF26523">
    <property type="entry name" value="Trm732_C"/>
    <property type="match status" value="1"/>
</dbReference>
<dbReference type="Pfam" id="PF25150">
    <property type="entry name" value="TPR_Trm732"/>
    <property type="match status" value="2"/>
</dbReference>
<keyword evidence="7" id="KW-1185">Reference proteome</keyword>
<comment type="caution">
    <text evidence="6">The sequence shown here is derived from an EMBL/GenBank/DDBJ whole genome shotgun (WGS) entry which is preliminary data.</text>
</comment>
<gene>
    <name evidence="6" type="ORF">Q9L58_001140</name>
</gene>
<proteinExistence type="inferred from homology"/>
<feature type="domain" description="tRNA (32-2'-O)-methyltransferase regulator THADA-like C-terminal TPR repeats region" evidence="5">
    <location>
        <begin position="884"/>
        <end position="1031"/>
    </location>
</feature>
<dbReference type="Proteomes" id="UP001447188">
    <property type="component" value="Unassembled WGS sequence"/>
</dbReference>
<protein>
    <recommendedName>
        <fullName evidence="8">DUF2428 domain-containing protein</fullName>
    </recommendedName>
</protein>
<dbReference type="Pfam" id="PF10350">
    <property type="entry name" value="DUF2428"/>
    <property type="match status" value="1"/>
</dbReference>
<evidence type="ECO:0000313" key="6">
    <source>
        <dbReference type="EMBL" id="KAL0639824.1"/>
    </source>
</evidence>
<evidence type="ECO:0000313" key="7">
    <source>
        <dbReference type="Proteomes" id="UP001447188"/>
    </source>
</evidence>
<dbReference type="PANTHER" id="PTHR14387">
    <property type="entry name" value="THADA/DEATH RECEPTOR INTERACTING PROTEIN"/>
    <property type="match status" value="1"/>
</dbReference>
<dbReference type="PANTHER" id="PTHR14387:SF0">
    <property type="entry name" value="DUF2428 DOMAIN-CONTAINING PROTEIN"/>
    <property type="match status" value="1"/>
</dbReference>
<organism evidence="6 7">
    <name type="scientific">Discina gigas</name>
    <dbReference type="NCBI Taxonomy" id="1032678"/>
    <lineage>
        <taxon>Eukaryota</taxon>
        <taxon>Fungi</taxon>
        <taxon>Dikarya</taxon>
        <taxon>Ascomycota</taxon>
        <taxon>Pezizomycotina</taxon>
        <taxon>Pezizomycetes</taxon>
        <taxon>Pezizales</taxon>
        <taxon>Discinaceae</taxon>
        <taxon>Discina</taxon>
    </lineage>
</organism>
<dbReference type="InterPro" id="IPR016024">
    <property type="entry name" value="ARM-type_fold"/>
</dbReference>
<evidence type="ECO:0008006" key="8">
    <source>
        <dbReference type="Google" id="ProtNLM"/>
    </source>
</evidence>
<keyword evidence="2" id="KW-0819">tRNA processing</keyword>
<dbReference type="EMBL" id="JBBBZM010000008">
    <property type="protein sequence ID" value="KAL0639824.1"/>
    <property type="molecule type" value="Genomic_DNA"/>
</dbReference>
<dbReference type="InterPro" id="IPR056842">
    <property type="entry name" value="THADA-like_TPR_C"/>
</dbReference>
<evidence type="ECO:0000256" key="2">
    <source>
        <dbReference type="ARBA" id="ARBA00022694"/>
    </source>
</evidence>
<reference evidence="6 7" key="1">
    <citation type="submission" date="2024-02" db="EMBL/GenBank/DDBJ databases">
        <title>Discinaceae phylogenomics.</title>
        <authorList>
            <person name="Dirks A.C."/>
            <person name="James T.Y."/>
        </authorList>
    </citation>
    <scope>NUCLEOTIDE SEQUENCE [LARGE SCALE GENOMIC DNA]</scope>
    <source>
        <strain evidence="6 7">ACD0624</strain>
    </source>
</reference>
<dbReference type="InterPro" id="IPR056843">
    <property type="entry name" value="THADA-like_TPR"/>
</dbReference>
<evidence type="ECO:0000259" key="4">
    <source>
        <dbReference type="Pfam" id="PF25150"/>
    </source>
</evidence>
<name>A0ABR3GV86_9PEZI</name>
<evidence type="ECO:0000259" key="3">
    <source>
        <dbReference type="Pfam" id="PF10350"/>
    </source>
</evidence>
<feature type="domain" description="tRNA (32-2'-O)-methyltransferase regulator THADA-like TPR repeats region" evidence="4">
    <location>
        <begin position="455"/>
        <end position="518"/>
    </location>
</feature>
<dbReference type="SUPFAM" id="SSF48371">
    <property type="entry name" value="ARM repeat"/>
    <property type="match status" value="1"/>
</dbReference>
<feature type="domain" description="DUF2428" evidence="3">
    <location>
        <begin position="645"/>
        <end position="882"/>
    </location>
</feature>
<feature type="domain" description="tRNA (32-2'-O)-methyltransferase regulator THADA-like TPR repeats region" evidence="4">
    <location>
        <begin position="245"/>
        <end position="450"/>
    </location>
</feature>
<evidence type="ECO:0000256" key="1">
    <source>
        <dbReference type="ARBA" id="ARBA00010409"/>
    </source>
</evidence>
<dbReference type="InterPro" id="IPR011989">
    <property type="entry name" value="ARM-like"/>
</dbReference>
<dbReference type="InterPro" id="IPR019442">
    <property type="entry name" value="THADA/TRM732_DUF2428"/>
</dbReference>
<evidence type="ECO:0000259" key="5">
    <source>
        <dbReference type="Pfam" id="PF25151"/>
    </source>
</evidence>
<dbReference type="Gene3D" id="1.25.10.10">
    <property type="entry name" value="Leucine-rich Repeat Variant"/>
    <property type="match status" value="1"/>
</dbReference>
<dbReference type="InterPro" id="IPR051954">
    <property type="entry name" value="tRNA_methyltransferase_THADA"/>
</dbReference>
<accession>A0ABR3GV86</accession>
<dbReference type="Pfam" id="PF25151">
    <property type="entry name" value="TPR_Trm732_C"/>
    <property type="match status" value="1"/>
</dbReference>
<sequence>MALQSLQALAARKLEPPLAEKFLKETRAALIQKPSSSADHHDENKSLSPLLTSILQTASIPTLTQPHRALACDAISTWLIRASSSPSLRDAVVAAHDTVWTSLIAIIFSNFDDAQSGLSKALKDLLGNVLTAYSPTDRGPRDQFMQSLAERVLVGVRNGAGRKVGYYVLEVLVRKKVVGAAWTMERYRQLCGPRVATDGDALVRDMMACLKDRTLSPVIGKALVSLLAVRWRQEVVAAAGTRSEWMGLWEAPLKSVLAVEELRGNVQIYALPGLFKISPECFRAFVEGLGLARYSDVTAGDDRGEDESTDTGQELMSLLCCLKVGKDLGFVDEISTRTHANPVISNTPPLIPVDATTTTAPDPKNTSKPTLSIPSSFVTPLLSHAHPHVRLAALTLLTHSPTPSRPLPPTAFLALKSALPPLHAEPDAEIRNLVIGGIRALTERLHNSNHTDTPFTHWYLHFLQTQLAPGTSYQRATTALRVLAGSKTFVKNHANIVFEPAMRRVLADALVNPFDDVRALAAEALGRAGSARWDVVLVRAMNGSGRARDADGVARVVGLLFEQGSSGGGAAVGYVCGVEVPRMKGVGVVRWVLEVLKRYLEVARSDFQKAVREHPVHGLLGGLRVVMEKPGVYGVGTPAEWRVIHAAVFVACAEIWDITKGVLCEASPEGHMPEMAGEDEDEDVNTQTVMSYSWRAVKESGTLLGTILSNAPYTADAGSILTQRDFETGGELLLAQLANIRHRGAFSAVSPSFIALCTRCFKATDPALQALPKTWLAENLNLIMSKSNAITRRSAGLPFLIIGILISETDPSRPLLQSSFARLSQIAALPLAQGTKTDLPQVHALNCIKFLFTDSRPAPAAADYIGTGLELAVACFASTAWAVRNCGIMLFTTLLNRLFGARRSRNEYGGSNTLDARAFFERYPSVRAVLLRNLAATVDALDTARVEMVYPALSLLARLDYAEGYELVMREFEPLVAACVRCRVWKVREMAARAYSALVGPAEVGAVVGALLAGATAAEQNRAHGSLCAVAVLLERGGAEVMSCVWKALGDAFDGLVVHNKCAVTKALYLRILTDYAIPASLEKEKEPWLDMLNGISPQNSGDENRPSDEDISCLRESVSAYCNRSDEALSEITNTSVVGRSLLKEQLARFMLAKAIRQPASHNRIHELTLLLGGPDEEAALAIATLLLDTATTPLPLTPGEASRLDQTLWDLIATHKWDQLRVAALKLTHRYGTAAGNNLEKRWRTVLDLAQTPPSEPCRDAALAALGKITAEVWSSWQLVDGGDIWAVWCLDELVKQIRLAAHEDMPYPAREAALAAMKALAPVLGFGSLPDWRSRPDMLRGAYFALYDMLNDDDEDIRDDAATAACRVLGEKVRLSPLKTSEALAARMGREFGASEGFFEDVVGRLEGCTGDVGVALEEALRTDTILFAREKQNLFVDRALEAERWAAVLRTCDVEDGTEGRSGFVFWVIAGLTVLASKVEELGHEGALGWISDEEVFILGVRVLEGLRAVAGWNERGDVEDAVWARVEKAGGELERALVRVEGHELWVRRLKENITDHATSLGNIPC</sequence>